<feature type="transmembrane region" description="Helical" evidence="7">
    <location>
        <begin position="356"/>
        <end position="378"/>
    </location>
</feature>
<feature type="transmembrane region" description="Helical" evidence="7">
    <location>
        <begin position="328"/>
        <end position="349"/>
    </location>
</feature>
<evidence type="ECO:0000313" key="8">
    <source>
        <dbReference type="EMBL" id="CDA70359.1"/>
    </source>
</evidence>
<evidence type="ECO:0000256" key="1">
    <source>
        <dbReference type="ARBA" id="ARBA00004651"/>
    </source>
</evidence>
<feature type="transmembrane region" description="Helical" evidence="7">
    <location>
        <begin position="14"/>
        <end position="38"/>
    </location>
</feature>
<feature type="transmembrane region" description="Helical" evidence="7">
    <location>
        <begin position="415"/>
        <end position="437"/>
    </location>
</feature>
<evidence type="ECO:0000313" key="9">
    <source>
        <dbReference type="Proteomes" id="UP000018362"/>
    </source>
</evidence>
<keyword evidence="6 7" id="KW-0472">Membrane</keyword>
<comment type="caution">
    <text evidence="8">The sequence shown here is derived from an EMBL/GenBank/DDBJ whole genome shotgun (WGS) entry which is preliminary data.</text>
</comment>
<dbReference type="PANTHER" id="PTHR30250">
    <property type="entry name" value="PST FAMILY PREDICTED COLANIC ACID TRANSPORTER"/>
    <property type="match status" value="1"/>
</dbReference>
<feature type="transmembrane region" description="Helical" evidence="7">
    <location>
        <begin position="117"/>
        <end position="139"/>
    </location>
</feature>
<feature type="transmembrane region" description="Helical" evidence="7">
    <location>
        <begin position="175"/>
        <end position="193"/>
    </location>
</feature>
<sequence length="486" mass="54438">MPEQSLKEKTAKGLLWGAINNGVQQILVLAFGIILGRLLSPSEYGMVGMLTIFTLIGNSLQESGFRAALVNLKEIRHEDYNAVFWCSTFIGIAAYLILFFCAPLIARFYGEPELLPLSRYCFLAIPIASLGTVQGAYLFRNLKVRQQAISGILAHIISGCLGVTLAFYGFSYWGIATQSLTYLIVVTLCSWHFSSWRPTLHIDFSPLKPLFSFSSKILITNIANQINNNILSVVLGKFFTSQSVGNYNQANKWNATGHQFITGMLNSVAQPILVKVRDDQERELRVFRKILRFVAFIAFPAMFGLSTVTRELILITVGEKWTGSISLMQLLCIGGAFIPISTLFSNLIISQGKSNIYMWNIISQVVLQLITVLCIIMMKGSIQTMVIVYVCINIIWLFVWRTYAHRFIGLKFRMLMSDLLPFMLPAIIACCIGGIAASLIGGHIIVTFIIKILVAAICYMGIMKLSNAEIMHECINYLLKKKYHER</sequence>
<comment type="similarity">
    <text evidence="2">Belongs to the polysaccharide synthase family.</text>
</comment>
<feature type="transmembrane region" description="Helical" evidence="7">
    <location>
        <begin position="384"/>
        <end position="403"/>
    </location>
</feature>
<evidence type="ECO:0000256" key="2">
    <source>
        <dbReference type="ARBA" id="ARBA00007430"/>
    </source>
</evidence>
<feature type="transmembrane region" description="Helical" evidence="7">
    <location>
        <begin position="290"/>
        <end position="308"/>
    </location>
</feature>
<evidence type="ECO:0000256" key="7">
    <source>
        <dbReference type="SAM" id="Phobius"/>
    </source>
</evidence>
<keyword evidence="5 7" id="KW-1133">Transmembrane helix</keyword>
<comment type="subcellular location">
    <subcellularLocation>
        <location evidence="1">Cell membrane</location>
        <topology evidence="1">Multi-pass membrane protein</topology>
    </subcellularLocation>
</comment>
<evidence type="ECO:0000256" key="4">
    <source>
        <dbReference type="ARBA" id="ARBA00022692"/>
    </source>
</evidence>
<dbReference type="Proteomes" id="UP000018362">
    <property type="component" value="Unassembled WGS sequence"/>
</dbReference>
<keyword evidence="3" id="KW-1003">Cell membrane</keyword>
<organism evidence="8 9">
    <name type="scientific">Phocaeicola coprocola CAG:162</name>
    <dbReference type="NCBI Taxonomy" id="1263040"/>
    <lineage>
        <taxon>Bacteria</taxon>
        <taxon>Pseudomonadati</taxon>
        <taxon>Bacteroidota</taxon>
        <taxon>Bacteroidia</taxon>
        <taxon>Bacteroidales</taxon>
        <taxon>Bacteroidaceae</taxon>
        <taxon>Phocaeicola</taxon>
    </lineage>
</organism>
<dbReference type="AlphaFoldDB" id="R6CBQ2"/>
<evidence type="ECO:0000256" key="5">
    <source>
        <dbReference type="ARBA" id="ARBA00022989"/>
    </source>
</evidence>
<keyword evidence="4 7" id="KW-0812">Transmembrane</keyword>
<proteinExistence type="inferred from homology"/>
<dbReference type="RefSeq" id="WP_022125773.1">
    <property type="nucleotide sequence ID" value="NZ_FR880966.1"/>
</dbReference>
<feature type="transmembrane region" description="Helical" evidence="7">
    <location>
        <begin position="82"/>
        <end position="105"/>
    </location>
</feature>
<dbReference type="GO" id="GO:0005886">
    <property type="term" value="C:plasma membrane"/>
    <property type="evidence" value="ECO:0007669"/>
    <property type="project" value="UniProtKB-SubCell"/>
</dbReference>
<dbReference type="PANTHER" id="PTHR30250:SF10">
    <property type="entry name" value="LIPOPOLYSACCHARIDE BIOSYNTHESIS PROTEIN WZXC"/>
    <property type="match status" value="1"/>
</dbReference>
<dbReference type="InterPro" id="IPR050833">
    <property type="entry name" value="Poly_Biosynth_Transport"/>
</dbReference>
<dbReference type="CDD" id="cd13127">
    <property type="entry name" value="MATE_tuaB_like"/>
    <property type="match status" value="1"/>
</dbReference>
<feature type="transmembrane region" description="Helical" evidence="7">
    <location>
        <begin position="443"/>
        <end position="462"/>
    </location>
</feature>
<feature type="transmembrane region" description="Helical" evidence="7">
    <location>
        <begin position="44"/>
        <end position="61"/>
    </location>
</feature>
<evidence type="ECO:0000256" key="6">
    <source>
        <dbReference type="ARBA" id="ARBA00023136"/>
    </source>
</evidence>
<dbReference type="EMBL" id="CBCJ010000053">
    <property type="protein sequence ID" value="CDA70359.1"/>
    <property type="molecule type" value="Genomic_DNA"/>
</dbReference>
<gene>
    <name evidence="8" type="ORF">BN509_01439</name>
</gene>
<accession>R6CBQ2</accession>
<dbReference type="Pfam" id="PF13440">
    <property type="entry name" value="Polysacc_synt_3"/>
    <property type="match status" value="1"/>
</dbReference>
<reference evidence="8" key="1">
    <citation type="submission" date="2012-11" db="EMBL/GenBank/DDBJ databases">
        <title>Dependencies among metagenomic species, viruses, plasmids and units of genetic variation.</title>
        <authorList>
            <person name="Nielsen H.B."/>
            <person name="Almeida M."/>
            <person name="Juncker A.S."/>
            <person name="Rasmussen S."/>
            <person name="Li J."/>
            <person name="Sunagawa S."/>
            <person name="Plichta D."/>
            <person name="Gautier L."/>
            <person name="Le Chatelier E."/>
            <person name="Peletier E."/>
            <person name="Bonde I."/>
            <person name="Nielsen T."/>
            <person name="Manichanh C."/>
            <person name="Arumugam M."/>
            <person name="Batto J."/>
            <person name="Santos M.B.Q.D."/>
            <person name="Blom N."/>
            <person name="Borruel N."/>
            <person name="Burgdorf K.S."/>
            <person name="Boumezbeur F."/>
            <person name="Casellas F."/>
            <person name="Dore J."/>
            <person name="Guarner F."/>
            <person name="Hansen T."/>
            <person name="Hildebrand F."/>
            <person name="Kaas R.S."/>
            <person name="Kennedy S."/>
            <person name="Kristiansen K."/>
            <person name="Kultima J.R."/>
            <person name="Leonard P."/>
            <person name="Levenez F."/>
            <person name="Lund O."/>
            <person name="Moumen B."/>
            <person name="Le Paslier D."/>
            <person name="Pons N."/>
            <person name="Pedersen O."/>
            <person name="Prifti E."/>
            <person name="Qin J."/>
            <person name="Raes J."/>
            <person name="Tap J."/>
            <person name="Tims S."/>
            <person name="Ussery D.W."/>
            <person name="Yamada T."/>
            <person name="MetaHit consortium"/>
            <person name="Renault P."/>
            <person name="Sicheritz-Ponten T."/>
            <person name="Bork P."/>
            <person name="Wang J."/>
            <person name="Brunak S."/>
            <person name="Ehrlich S.D."/>
        </authorList>
    </citation>
    <scope>NUCLEOTIDE SEQUENCE [LARGE SCALE GENOMIC DNA]</scope>
</reference>
<feature type="transmembrane region" description="Helical" evidence="7">
    <location>
        <begin position="151"/>
        <end position="169"/>
    </location>
</feature>
<evidence type="ECO:0000256" key="3">
    <source>
        <dbReference type="ARBA" id="ARBA00022475"/>
    </source>
</evidence>
<protein>
    <submittedName>
        <fullName evidence="8">Polysaccharide biosynthesis protein</fullName>
    </submittedName>
</protein>
<name>R6CBQ2_9BACT</name>